<feature type="compositionally biased region" description="Basic and acidic residues" evidence="2">
    <location>
        <begin position="454"/>
        <end position="464"/>
    </location>
</feature>
<keyword evidence="3" id="KW-0472">Membrane</keyword>
<keyword evidence="3" id="KW-0812">Transmembrane</keyword>
<dbReference type="GO" id="GO:0010468">
    <property type="term" value="P:regulation of gene expression"/>
    <property type="evidence" value="ECO:0007669"/>
    <property type="project" value="UniProtKB-ARBA"/>
</dbReference>
<dbReference type="EMBL" id="OA885563">
    <property type="protein sequence ID" value="CAD7282143.1"/>
    <property type="molecule type" value="Genomic_DNA"/>
</dbReference>
<dbReference type="PANTHER" id="PTHR22948">
    <property type="entry name" value="TUDOR DOMAIN CONTAINING PROTEIN"/>
    <property type="match status" value="1"/>
</dbReference>
<evidence type="ECO:0000259" key="4">
    <source>
        <dbReference type="PROSITE" id="PS50304"/>
    </source>
</evidence>
<proteinExistence type="predicted"/>
<dbReference type="Gene3D" id="3.30.1370.10">
    <property type="entry name" value="K Homology domain, type 1"/>
    <property type="match status" value="1"/>
</dbReference>
<sequence>MNSKSKALLISTCAPIALLSYYYWLAKQKREVSTDVNVSDILKVIAKESVSWTKISQTRVRHRSTKSAMEENNIQQSQDDLEQIPAFHSLEAGCDQNGATFSDSSSEVSSDSGKGGSEIANLNSLDNAAVQPYTLYEFELSQPLVGLLIGKHGCNVHEIRDKCGASVIVRKHPCNHRMKLITVEGSQQQIDEALVMIRKRFPPKRFPEVKLERVDYLSSHLINLGLQPAPIIVPSTYQLHLPASVMFDAYVSAVVSGGQFFLQQPTHPTYSSLKTLDQLMTVCYSDLTCPGLPRPLDTGMVCVAPAQGGWFRSQVMSHENDSENVTIKFLDYGGYAELPVESLRQIRMDFVCYPFQAAECYLANIIPVDPNGSEEWSTESAIALEELCSGNVLQAEALGCTVEGVSVVNIYRVNEDMTLLNINEEMVRRGYAKWIETPEGTGPLLEEDARKNKSEIALKPKQEENIVGGKKKSKKGKSRKKERFDSIEDAARKLKDMSL</sequence>
<dbReference type="Pfam" id="PF00013">
    <property type="entry name" value="KH_1"/>
    <property type="match status" value="1"/>
</dbReference>
<feature type="compositionally biased region" description="Basic residues" evidence="2">
    <location>
        <begin position="469"/>
        <end position="481"/>
    </location>
</feature>
<dbReference type="InterPro" id="IPR002999">
    <property type="entry name" value="Tudor"/>
</dbReference>
<dbReference type="PROSITE" id="PS50304">
    <property type="entry name" value="TUDOR"/>
    <property type="match status" value="1"/>
</dbReference>
<feature type="domain" description="Tudor" evidence="4">
    <location>
        <begin position="295"/>
        <end position="353"/>
    </location>
</feature>
<name>A0A7R9GIY0_9CRUS</name>
<dbReference type="OrthoDB" id="10069557at2759"/>
<dbReference type="SUPFAM" id="SSF63748">
    <property type="entry name" value="Tudor/PWWP/MBT"/>
    <property type="match status" value="1"/>
</dbReference>
<keyword evidence="1" id="KW-0694">RNA-binding</keyword>
<dbReference type="SMART" id="SM00322">
    <property type="entry name" value="KH"/>
    <property type="match status" value="1"/>
</dbReference>
<dbReference type="Pfam" id="PF00567">
    <property type="entry name" value="TUDOR"/>
    <property type="match status" value="1"/>
</dbReference>
<evidence type="ECO:0000313" key="5">
    <source>
        <dbReference type="EMBL" id="CAD7282143.1"/>
    </source>
</evidence>
<evidence type="ECO:0000256" key="1">
    <source>
        <dbReference type="PROSITE-ProRule" id="PRU00117"/>
    </source>
</evidence>
<evidence type="ECO:0000256" key="2">
    <source>
        <dbReference type="SAM" id="MobiDB-lite"/>
    </source>
</evidence>
<gene>
    <name evidence="5" type="ORF">NMOB1V02_LOCUS9774</name>
</gene>
<keyword evidence="6" id="KW-1185">Reference proteome</keyword>
<dbReference type="InterPro" id="IPR050621">
    <property type="entry name" value="Tudor_domain_containing"/>
</dbReference>
<dbReference type="InterPro" id="IPR036612">
    <property type="entry name" value="KH_dom_type_1_sf"/>
</dbReference>
<dbReference type="EMBL" id="CAJPEX010003526">
    <property type="protein sequence ID" value="CAG0922295.1"/>
    <property type="molecule type" value="Genomic_DNA"/>
</dbReference>
<dbReference type="InterPro" id="IPR047367">
    <property type="entry name" value="Tudor_AKAP1"/>
</dbReference>
<evidence type="ECO:0000313" key="6">
    <source>
        <dbReference type="Proteomes" id="UP000678499"/>
    </source>
</evidence>
<evidence type="ECO:0000256" key="3">
    <source>
        <dbReference type="SAM" id="Phobius"/>
    </source>
</evidence>
<dbReference type="Proteomes" id="UP000678499">
    <property type="component" value="Unassembled WGS sequence"/>
</dbReference>
<dbReference type="GO" id="GO:0003723">
    <property type="term" value="F:RNA binding"/>
    <property type="evidence" value="ECO:0007669"/>
    <property type="project" value="UniProtKB-UniRule"/>
</dbReference>
<organism evidence="5">
    <name type="scientific">Notodromas monacha</name>
    <dbReference type="NCBI Taxonomy" id="399045"/>
    <lineage>
        <taxon>Eukaryota</taxon>
        <taxon>Metazoa</taxon>
        <taxon>Ecdysozoa</taxon>
        <taxon>Arthropoda</taxon>
        <taxon>Crustacea</taxon>
        <taxon>Oligostraca</taxon>
        <taxon>Ostracoda</taxon>
        <taxon>Podocopa</taxon>
        <taxon>Podocopida</taxon>
        <taxon>Cypridocopina</taxon>
        <taxon>Cypridoidea</taxon>
        <taxon>Cyprididae</taxon>
        <taxon>Notodromas</taxon>
    </lineage>
</organism>
<dbReference type="AlphaFoldDB" id="A0A7R9GIY0"/>
<dbReference type="Gene3D" id="2.30.30.140">
    <property type="match status" value="1"/>
</dbReference>
<dbReference type="InterPro" id="IPR004088">
    <property type="entry name" value="KH_dom_type_1"/>
</dbReference>
<dbReference type="PROSITE" id="PS50084">
    <property type="entry name" value="KH_TYPE_1"/>
    <property type="match status" value="1"/>
</dbReference>
<keyword evidence="3" id="KW-1133">Transmembrane helix</keyword>
<dbReference type="CDD" id="cd22395">
    <property type="entry name" value="KH-I_AKAP1"/>
    <property type="match status" value="1"/>
</dbReference>
<reference evidence="5" key="1">
    <citation type="submission" date="2020-11" db="EMBL/GenBank/DDBJ databases">
        <authorList>
            <person name="Tran Van P."/>
        </authorList>
    </citation>
    <scope>NUCLEOTIDE SEQUENCE</scope>
</reference>
<feature type="compositionally biased region" description="Basic and acidic residues" evidence="2">
    <location>
        <begin position="482"/>
        <end position="499"/>
    </location>
</feature>
<dbReference type="Gene3D" id="2.40.50.90">
    <property type="match status" value="1"/>
</dbReference>
<dbReference type="PANTHER" id="PTHR22948:SF65">
    <property type="entry name" value="A-KINASE ANCHORING PROTEIN 1"/>
    <property type="match status" value="1"/>
</dbReference>
<accession>A0A7R9GIY0</accession>
<dbReference type="SUPFAM" id="SSF50199">
    <property type="entry name" value="Staphylococcal nuclease"/>
    <property type="match status" value="1"/>
</dbReference>
<feature type="region of interest" description="Disordered" evidence="2">
    <location>
        <begin position="454"/>
        <end position="499"/>
    </location>
</feature>
<dbReference type="SUPFAM" id="SSF54791">
    <property type="entry name" value="Eukaryotic type KH-domain (KH-domain type I)"/>
    <property type="match status" value="1"/>
</dbReference>
<dbReference type="SMART" id="SM00333">
    <property type="entry name" value="TUDOR"/>
    <property type="match status" value="1"/>
</dbReference>
<dbReference type="GO" id="GO:0005739">
    <property type="term" value="C:mitochondrion"/>
    <property type="evidence" value="ECO:0007669"/>
    <property type="project" value="UniProtKB-ARBA"/>
</dbReference>
<dbReference type="InterPro" id="IPR047368">
    <property type="entry name" value="KH-I_AKAP1"/>
</dbReference>
<protein>
    <recommendedName>
        <fullName evidence="4">Tudor domain-containing protein</fullName>
    </recommendedName>
</protein>
<dbReference type="InterPro" id="IPR035437">
    <property type="entry name" value="SNase_OB-fold_sf"/>
</dbReference>
<dbReference type="InterPro" id="IPR004087">
    <property type="entry name" value="KH_dom"/>
</dbReference>
<dbReference type="CDD" id="cd20407">
    <property type="entry name" value="Tudor_AKAP1"/>
    <property type="match status" value="1"/>
</dbReference>
<feature type="transmembrane region" description="Helical" evidence="3">
    <location>
        <begin position="7"/>
        <end position="25"/>
    </location>
</feature>